<accession>A0ABY6DKS4</accession>
<protein>
    <recommendedName>
        <fullName evidence="5">DUF4148 domain-containing protein</fullName>
    </recommendedName>
</protein>
<evidence type="ECO:0000313" key="3">
    <source>
        <dbReference type="EMBL" id="UXY14955.1"/>
    </source>
</evidence>
<dbReference type="Proteomes" id="UP001061302">
    <property type="component" value="Chromosome"/>
</dbReference>
<name>A0ABY6DKS4_9NEIS</name>
<evidence type="ECO:0000256" key="2">
    <source>
        <dbReference type="SAM" id="SignalP"/>
    </source>
</evidence>
<sequence length="104" mass="11268">MTLPPITRILLLPVLTLATAATFAATPPGEPEQTLPYQSVFDSYRVFHDQAIADWRLANRTVGEIGGWRAYAREAQGAARTDADQPGAVDAQADDRPHQHGGTQ</sequence>
<dbReference type="RefSeq" id="WP_263124302.1">
    <property type="nucleotide sequence ID" value="NZ_CP106753.1"/>
</dbReference>
<evidence type="ECO:0000256" key="1">
    <source>
        <dbReference type="SAM" id="MobiDB-lite"/>
    </source>
</evidence>
<proteinExistence type="predicted"/>
<reference evidence="3" key="1">
    <citation type="submission" date="2022-10" db="EMBL/GenBank/DDBJ databases">
        <title>Chitiniphilus purpureus sp. nov., a novel chitin-degrading bacterium isolated from crawfish pond sediment.</title>
        <authorList>
            <person name="Li K."/>
        </authorList>
    </citation>
    <scope>NUCLEOTIDE SEQUENCE</scope>
    <source>
        <strain evidence="3">CD1</strain>
    </source>
</reference>
<evidence type="ECO:0008006" key="5">
    <source>
        <dbReference type="Google" id="ProtNLM"/>
    </source>
</evidence>
<feature type="signal peptide" evidence="2">
    <location>
        <begin position="1"/>
        <end position="24"/>
    </location>
</feature>
<dbReference type="EMBL" id="CP106753">
    <property type="protein sequence ID" value="UXY14955.1"/>
    <property type="molecule type" value="Genomic_DNA"/>
</dbReference>
<organism evidence="3 4">
    <name type="scientific">Chitiniphilus purpureus</name>
    <dbReference type="NCBI Taxonomy" id="2981137"/>
    <lineage>
        <taxon>Bacteria</taxon>
        <taxon>Pseudomonadati</taxon>
        <taxon>Pseudomonadota</taxon>
        <taxon>Betaproteobacteria</taxon>
        <taxon>Neisseriales</taxon>
        <taxon>Chitinibacteraceae</taxon>
        <taxon>Chitiniphilus</taxon>
    </lineage>
</organism>
<feature type="chain" id="PRO_5047351432" description="DUF4148 domain-containing protein" evidence="2">
    <location>
        <begin position="25"/>
        <end position="104"/>
    </location>
</feature>
<keyword evidence="2" id="KW-0732">Signal</keyword>
<gene>
    <name evidence="3" type="ORF">N8I74_16785</name>
</gene>
<keyword evidence="4" id="KW-1185">Reference proteome</keyword>
<evidence type="ECO:0000313" key="4">
    <source>
        <dbReference type="Proteomes" id="UP001061302"/>
    </source>
</evidence>
<feature type="region of interest" description="Disordered" evidence="1">
    <location>
        <begin position="75"/>
        <end position="104"/>
    </location>
</feature>